<comment type="caution">
    <text evidence="1">The sequence shown here is derived from an EMBL/GenBank/DDBJ whole genome shotgun (WGS) entry which is preliminary data.</text>
</comment>
<organism evidence="1 2">
    <name type="scientific">Hoyosella rhizosphaerae</name>
    <dbReference type="NCBI Taxonomy" id="1755582"/>
    <lineage>
        <taxon>Bacteria</taxon>
        <taxon>Bacillati</taxon>
        <taxon>Actinomycetota</taxon>
        <taxon>Actinomycetes</taxon>
        <taxon>Mycobacteriales</taxon>
        <taxon>Hoyosellaceae</taxon>
        <taxon>Hoyosella</taxon>
    </lineage>
</organism>
<name>A0A916XA98_9ACTN</name>
<dbReference type="Proteomes" id="UP000641514">
    <property type="component" value="Unassembled WGS sequence"/>
</dbReference>
<dbReference type="EMBL" id="BMJH01000001">
    <property type="protein sequence ID" value="GGC55677.1"/>
    <property type="molecule type" value="Genomic_DNA"/>
</dbReference>
<reference evidence="1" key="2">
    <citation type="submission" date="2020-09" db="EMBL/GenBank/DDBJ databases">
        <authorList>
            <person name="Sun Q."/>
            <person name="Zhou Y."/>
        </authorList>
    </citation>
    <scope>NUCLEOTIDE SEQUENCE</scope>
    <source>
        <strain evidence="1">CGMCC 1.15478</strain>
    </source>
</reference>
<gene>
    <name evidence="1" type="ORF">GCM10011410_05090</name>
</gene>
<proteinExistence type="predicted"/>
<dbReference type="RefSeq" id="WP_188670345.1">
    <property type="nucleotide sequence ID" value="NZ_BMJH01000001.1"/>
</dbReference>
<sequence>MWEIQRRLRPISFAHVEAELLESNVDQSEITGADPNALPSGAMVWLREHNARLPDVTTLERQVTDGKLEADRRLWEKLAGQLNTITAAAPPLCGTRAELVALTDTLPNATLGTVKGLDQLEPRGKSGQTVDWRVHTYFLEYR</sequence>
<evidence type="ECO:0000313" key="1">
    <source>
        <dbReference type="EMBL" id="GGC55677.1"/>
    </source>
</evidence>
<accession>A0A916XA98</accession>
<dbReference type="AlphaFoldDB" id="A0A916XA98"/>
<evidence type="ECO:0000313" key="2">
    <source>
        <dbReference type="Proteomes" id="UP000641514"/>
    </source>
</evidence>
<reference evidence="1" key="1">
    <citation type="journal article" date="2014" name="Int. J. Syst. Evol. Microbiol.">
        <title>Complete genome sequence of Corynebacterium casei LMG S-19264T (=DSM 44701T), isolated from a smear-ripened cheese.</title>
        <authorList>
            <consortium name="US DOE Joint Genome Institute (JGI-PGF)"/>
            <person name="Walter F."/>
            <person name="Albersmeier A."/>
            <person name="Kalinowski J."/>
            <person name="Ruckert C."/>
        </authorList>
    </citation>
    <scope>NUCLEOTIDE SEQUENCE</scope>
    <source>
        <strain evidence="1">CGMCC 1.15478</strain>
    </source>
</reference>
<keyword evidence="2" id="KW-1185">Reference proteome</keyword>
<protein>
    <submittedName>
        <fullName evidence="1">Uncharacterized protein</fullName>
    </submittedName>
</protein>